<dbReference type="RefSeq" id="XP_011016630.1">
    <property type="nucleotide sequence ID" value="XM_011018328.1"/>
</dbReference>
<dbReference type="GeneID" id="105120139"/>
<comment type="similarity">
    <text evidence="2">Belongs to the glycosyl hydrolase 3 family.</text>
</comment>
<evidence type="ECO:0000259" key="8">
    <source>
        <dbReference type="Pfam" id="PF00933"/>
    </source>
</evidence>
<evidence type="ECO:0000256" key="6">
    <source>
        <dbReference type="ARBA" id="ARBA00023295"/>
    </source>
</evidence>
<evidence type="ECO:0000313" key="11">
    <source>
        <dbReference type="RefSeq" id="XP_011016631.1"/>
    </source>
</evidence>
<dbReference type="InterPro" id="IPR017853">
    <property type="entry name" value="GH"/>
</dbReference>
<evidence type="ECO:0000256" key="4">
    <source>
        <dbReference type="ARBA" id="ARBA00022729"/>
    </source>
</evidence>
<keyword evidence="5" id="KW-0378">Hydrolase</keyword>
<dbReference type="PRINTS" id="PR00133">
    <property type="entry name" value="GLHYDRLASE3"/>
</dbReference>
<comment type="catalytic activity">
    <reaction evidence="1">
        <text>Hydrolysis of terminal, non-reducing beta-D-glucosyl residues with release of beta-D-glucose.</text>
        <dbReference type="EC" id="3.2.1.21"/>
    </reaction>
</comment>
<keyword evidence="4 7" id="KW-0732">Signal</keyword>
<evidence type="ECO:0000256" key="2">
    <source>
        <dbReference type="ARBA" id="ARBA00005336"/>
    </source>
</evidence>
<feature type="signal peptide" evidence="7">
    <location>
        <begin position="1"/>
        <end position="23"/>
    </location>
</feature>
<protein>
    <recommendedName>
        <fullName evidence="3">beta-glucosidase</fullName>
        <ecNumber evidence="3">3.2.1.21</ecNumber>
    </recommendedName>
</protein>
<dbReference type="GO" id="GO:0008422">
    <property type="term" value="F:beta-glucosidase activity"/>
    <property type="evidence" value="ECO:0007669"/>
    <property type="project" value="UniProtKB-EC"/>
</dbReference>
<dbReference type="GO" id="GO:0009251">
    <property type="term" value="P:glucan catabolic process"/>
    <property type="evidence" value="ECO:0007669"/>
    <property type="project" value="TreeGrafter"/>
</dbReference>
<evidence type="ECO:0000313" key="12">
    <source>
        <dbReference type="RefSeq" id="XP_011016632.1"/>
    </source>
</evidence>
<dbReference type="SUPFAM" id="SSF51445">
    <property type="entry name" value="(Trans)glycosidases"/>
    <property type="match status" value="1"/>
</dbReference>
<proteinExistence type="inferred from homology"/>
<reference evidence="10 11" key="1">
    <citation type="submission" date="2025-04" db="UniProtKB">
        <authorList>
            <consortium name="RefSeq"/>
        </authorList>
    </citation>
    <scope>IDENTIFICATION</scope>
</reference>
<dbReference type="EC" id="3.2.1.21" evidence="3"/>
<feature type="chain" id="PRO_5044708209" description="beta-glucosidase" evidence="7">
    <location>
        <begin position="24"/>
        <end position="222"/>
    </location>
</feature>
<gene>
    <name evidence="10 11 12" type="primary">LOC105120139</name>
</gene>
<keyword evidence="6" id="KW-0326">Glycosidase</keyword>
<feature type="domain" description="Glycoside hydrolase family 3 N-terminal" evidence="8">
    <location>
        <begin position="47"/>
        <end position="210"/>
    </location>
</feature>
<evidence type="ECO:0000313" key="9">
    <source>
        <dbReference type="Proteomes" id="UP000694918"/>
    </source>
</evidence>
<dbReference type="InterPro" id="IPR036962">
    <property type="entry name" value="Glyco_hydro_3_N_sf"/>
</dbReference>
<evidence type="ECO:0000256" key="1">
    <source>
        <dbReference type="ARBA" id="ARBA00000448"/>
    </source>
</evidence>
<dbReference type="PANTHER" id="PTHR30620">
    <property type="entry name" value="PERIPLASMIC BETA-GLUCOSIDASE-RELATED"/>
    <property type="match status" value="1"/>
</dbReference>
<dbReference type="Proteomes" id="UP000694918">
    <property type="component" value="Unplaced"/>
</dbReference>
<dbReference type="RefSeq" id="XP_011016631.1">
    <property type="nucleotide sequence ID" value="XM_011018329.1"/>
</dbReference>
<dbReference type="Pfam" id="PF00933">
    <property type="entry name" value="Glyco_hydro_3"/>
    <property type="match status" value="1"/>
</dbReference>
<sequence length="222" mass="24095">MGILSRSILGFLLLCCLIVAGEAEYLKYKDPKMPVGARIKDLMKRMTLEEKIGQMVQIERTVATPDVMKQYFIGSVLSGGGSVPGPKASAEAWVNLVNGIQKASLSTRLGIPMIYGIDAVHGHNNVYNATIFPHNVGLGVTRDPQLVKKIGEATALEVRATGIPYAFAPCIAVCRDPRWGRCYESYSEDHRIVQLMTEIIPGLQGELPANSKKGVPFVAPGK</sequence>
<organism evidence="9 12">
    <name type="scientific">Populus euphratica</name>
    <name type="common">Euphrates poplar</name>
    <dbReference type="NCBI Taxonomy" id="75702"/>
    <lineage>
        <taxon>Eukaryota</taxon>
        <taxon>Viridiplantae</taxon>
        <taxon>Streptophyta</taxon>
        <taxon>Embryophyta</taxon>
        <taxon>Tracheophyta</taxon>
        <taxon>Spermatophyta</taxon>
        <taxon>Magnoliopsida</taxon>
        <taxon>eudicotyledons</taxon>
        <taxon>Gunneridae</taxon>
        <taxon>Pentapetalae</taxon>
        <taxon>rosids</taxon>
        <taxon>fabids</taxon>
        <taxon>Malpighiales</taxon>
        <taxon>Salicaceae</taxon>
        <taxon>Saliceae</taxon>
        <taxon>Populus</taxon>
    </lineage>
</organism>
<evidence type="ECO:0000256" key="3">
    <source>
        <dbReference type="ARBA" id="ARBA00012744"/>
    </source>
</evidence>
<dbReference type="AlphaFoldDB" id="A0AAJ6TTC8"/>
<dbReference type="KEGG" id="peu:105120139"/>
<dbReference type="RefSeq" id="XP_011016632.1">
    <property type="nucleotide sequence ID" value="XM_011018330.1"/>
</dbReference>
<dbReference type="PANTHER" id="PTHR30620:SF16">
    <property type="entry name" value="LYSOSOMAL BETA GLUCOSIDASE"/>
    <property type="match status" value="1"/>
</dbReference>
<dbReference type="InterPro" id="IPR001764">
    <property type="entry name" value="Glyco_hydro_3_N"/>
</dbReference>
<evidence type="ECO:0000313" key="10">
    <source>
        <dbReference type="RefSeq" id="XP_011016630.1"/>
    </source>
</evidence>
<evidence type="ECO:0000256" key="7">
    <source>
        <dbReference type="SAM" id="SignalP"/>
    </source>
</evidence>
<name>A0AAJ6TTC8_POPEU</name>
<dbReference type="InterPro" id="IPR051915">
    <property type="entry name" value="Cellulose_Degrad_GH3"/>
</dbReference>
<keyword evidence="9" id="KW-1185">Reference proteome</keyword>
<evidence type="ECO:0000256" key="5">
    <source>
        <dbReference type="ARBA" id="ARBA00022801"/>
    </source>
</evidence>
<accession>A0AAJ6TTC8</accession>
<dbReference type="Gene3D" id="3.20.20.300">
    <property type="entry name" value="Glycoside hydrolase, family 3, N-terminal domain"/>
    <property type="match status" value="1"/>
</dbReference>